<dbReference type="Pfam" id="PF22922">
    <property type="entry name" value="GAF_NLP"/>
    <property type="match status" value="2"/>
</dbReference>
<keyword evidence="2" id="KW-0238">DNA-binding</keyword>
<gene>
    <name evidence="9" type="primary">LOC113708908</name>
</gene>
<evidence type="ECO:0000313" key="8">
    <source>
        <dbReference type="Proteomes" id="UP001652660"/>
    </source>
</evidence>
<keyword evidence="3" id="KW-0804">Transcription</keyword>
<evidence type="ECO:0000259" key="6">
    <source>
        <dbReference type="PROSITE" id="PS51519"/>
    </source>
</evidence>
<dbReference type="InterPro" id="IPR003035">
    <property type="entry name" value="RWP-RK_dom"/>
</dbReference>
<dbReference type="PROSITE" id="PS51745">
    <property type="entry name" value="PB1"/>
    <property type="match status" value="1"/>
</dbReference>
<proteinExistence type="predicted"/>
<feature type="region of interest" description="Disordered" evidence="5">
    <location>
        <begin position="749"/>
        <end position="772"/>
    </location>
</feature>
<feature type="compositionally biased region" description="Low complexity" evidence="5">
    <location>
        <begin position="757"/>
        <end position="772"/>
    </location>
</feature>
<keyword evidence="8" id="KW-1185">Reference proteome</keyword>
<dbReference type="InterPro" id="IPR034891">
    <property type="entry name" value="PB1_NLP"/>
</dbReference>
<dbReference type="InterPro" id="IPR045012">
    <property type="entry name" value="NLP"/>
</dbReference>
<reference evidence="9" key="1">
    <citation type="submission" date="2025-08" db="UniProtKB">
        <authorList>
            <consortium name="RefSeq"/>
        </authorList>
    </citation>
    <scope>IDENTIFICATION</scope>
    <source>
        <tissue evidence="9">Leaves</tissue>
    </source>
</reference>
<dbReference type="PANTHER" id="PTHR32002:SF46">
    <property type="entry name" value="PROTEIN NLP2"/>
    <property type="match status" value="1"/>
</dbReference>
<evidence type="ECO:0000256" key="2">
    <source>
        <dbReference type="ARBA" id="ARBA00023125"/>
    </source>
</evidence>
<dbReference type="GeneID" id="113708908"/>
<feature type="region of interest" description="Disordered" evidence="5">
    <location>
        <begin position="611"/>
        <end position="636"/>
    </location>
</feature>
<evidence type="ECO:0000256" key="1">
    <source>
        <dbReference type="ARBA" id="ARBA00023015"/>
    </source>
</evidence>
<dbReference type="Pfam" id="PF02042">
    <property type="entry name" value="RWP-RK"/>
    <property type="match status" value="1"/>
</dbReference>
<feature type="domain" description="RWP-RK" evidence="6">
    <location>
        <begin position="624"/>
        <end position="705"/>
    </location>
</feature>
<feature type="domain" description="PB1" evidence="7">
    <location>
        <begin position="857"/>
        <end position="940"/>
    </location>
</feature>
<evidence type="ECO:0000313" key="9">
    <source>
        <dbReference type="RefSeq" id="XP_071921029.1"/>
    </source>
</evidence>
<dbReference type="CDD" id="cd06407">
    <property type="entry name" value="PB1_NLP"/>
    <property type="match status" value="1"/>
</dbReference>
<dbReference type="PROSITE" id="PS51519">
    <property type="entry name" value="RWP_RK"/>
    <property type="match status" value="1"/>
</dbReference>
<evidence type="ECO:0000256" key="3">
    <source>
        <dbReference type="ARBA" id="ARBA00023163"/>
    </source>
</evidence>
<evidence type="ECO:0000259" key="7">
    <source>
        <dbReference type="PROSITE" id="PS51745"/>
    </source>
</evidence>
<evidence type="ECO:0000256" key="5">
    <source>
        <dbReference type="SAM" id="MobiDB-lite"/>
    </source>
</evidence>
<keyword evidence="4" id="KW-0539">Nucleus</keyword>
<protein>
    <submittedName>
        <fullName evidence="9">Protein NLP2 isoform X1</fullName>
    </submittedName>
</protein>
<accession>A0ABM4VNA6</accession>
<dbReference type="Pfam" id="PF00564">
    <property type="entry name" value="PB1"/>
    <property type="match status" value="1"/>
</dbReference>
<dbReference type="PANTHER" id="PTHR32002">
    <property type="entry name" value="PROTEIN NLP8"/>
    <property type="match status" value="1"/>
</dbReference>
<evidence type="ECO:0000256" key="4">
    <source>
        <dbReference type="ARBA" id="ARBA00023242"/>
    </source>
</evidence>
<dbReference type="RefSeq" id="XP_071921029.1">
    <property type="nucleotide sequence ID" value="XM_072064928.1"/>
</dbReference>
<sequence>MGDGAFTANDSGTLSDNVLDFDLMDELLFDGFWLESTRESNFWEPGPSTTGALDSPLYYSLTPEINIAHFNSNLDQASISEEAKTTDFVDHKALGRTQMDEFGTRHRENLDAALHSASSGQPEGFLVEGSDMNRRLWVGPTGDPTPNTSVRKRLVQAIEYLRKSTSDKDALIQIWVPVTRGGGRVLSTKNQPFSLDPNCRSLAEYRHISRNYQFAAEEDSKELVGLPGRVFLKKLPEWTPDVRFFKGEEYPRVNHAQQYNVRGCLALPVFQRGSGTCLGVVEIVSTAQKVNYGPELENICKALEAVDLSSSIISTSPNMKDCDESYQLALVDIRSVLKYVCDMNKLPLAQTWASCIRQGKGGCRHSEENYVRCVSTVDSACYVRDPQVMDFHAACSEHHLLKAEGLPGGAFMTDQPCFATDITAFSKTDYPLSHHAKIFGMRAAVAIRVQSIYTKSADFVLEFFLPLDCTDAEDQKQMLNSIFSALQQICHCLHVITDQKVREETTIPDDEKPSSSVSKSVKEKTLGFVSPAKELSLSTSSWVAPALDNSETVKDVAFSLDNHQEDPEEECKLTTQWDNNKAELHHTPTSPKLIQIPQRSGLKGHVVGSEDVSAVGGHNSMGDRSTGQRRRTKTEKSISLQDLRQYFSGSLKDAAKSIGVCPTTLKRICRQHGITRWPSRKIKKVGHSLRKLQLVIDSVQCAEGAIQLSSFYTNFPELNSANLPTPSNLSMSQGSDHLQKLTTQPEGCILSPETTASKSPSSSGSHSSSSSFCYSTGPMQSIPVHAPSAQDASSAEECRAALKKTCSDAELHDLVKREETKLLGRSQSQKIFIDDVSPDTLPSFPQTSSQILRSGSLFRVKVNFGEEKVRFSLQPHWGFADLLKEVRGRFSIDDLIEIDLKYLDDDNEWVLLTCDADLEECIDIHKSSKSTVIRLSIHQGRHFNVGSTSGSHGS</sequence>
<dbReference type="SUPFAM" id="SSF54277">
    <property type="entry name" value="CAD &amp; PB1 domains"/>
    <property type="match status" value="1"/>
</dbReference>
<organism evidence="8 9">
    <name type="scientific">Coffea arabica</name>
    <name type="common">Arabian coffee</name>
    <dbReference type="NCBI Taxonomy" id="13443"/>
    <lineage>
        <taxon>Eukaryota</taxon>
        <taxon>Viridiplantae</taxon>
        <taxon>Streptophyta</taxon>
        <taxon>Embryophyta</taxon>
        <taxon>Tracheophyta</taxon>
        <taxon>Spermatophyta</taxon>
        <taxon>Magnoliopsida</taxon>
        <taxon>eudicotyledons</taxon>
        <taxon>Gunneridae</taxon>
        <taxon>Pentapetalae</taxon>
        <taxon>asterids</taxon>
        <taxon>lamiids</taxon>
        <taxon>Gentianales</taxon>
        <taxon>Rubiaceae</taxon>
        <taxon>Ixoroideae</taxon>
        <taxon>Gardenieae complex</taxon>
        <taxon>Bertiereae - Coffeeae clade</taxon>
        <taxon>Coffeeae</taxon>
        <taxon>Coffea</taxon>
    </lineage>
</organism>
<dbReference type="Gene3D" id="3.10.20.90">
    <property type="entry name" value="Phosphatidylinositol 3-kinase Catalytic Subunit, Chain A, domain 1"/>
    <property type="match status" value="1"/>
</dbReference>
<keyword evidence="1" id="KW-0805">Transcription regulation</keyword>
<dbReference type="InterPro" id="IPR000270">
    <property type="entry name" value="PB1_dom"/>
</dbReference>
<dbReference type="SMART" id="SM00666">
    <property type="entry name" value="PB1"/>
    <property type="match status" value="1"/>
</dbReference>
<dbReference type="InterPro" id="IPR055081">
    <property type="entry name" value="NLP1-9_GAF"/>
</dbReference>
<name>A0ABM4VNA6_COFAR</name>
<dbReference type="Proteomes" id="UP001652660">
    <property type="component" value="Chromosome 9c"/>
</dbReference>
<dbReference type="InterPro" id="IPR053793">
    <property type="entry name" value="PB1-like"/>
</dbReference>